<dbReference type="Proteomes" id="UP001470230">
    <property type="component" value="Unassembled WGS sequence"/>
</dbReference>
<dbReference type="InterPro" id="IPR001245">
    <property type="entry name" value="Ser-Thr/Tyr_kinase_cat_dom"/>
</dbReference>
<dbReference type="Pfam" id="PF07714">
    <property type="entry name" value="PK_Tyr_Ser-Thr"/>
    <property type="match status" value="1"/>
</dbReference>
<dbReference type="Gene3D" id="1.10.510.10">
    <property type="entry name" value="Transferase(Phosphotransferase) domain 1"/>
    <property type="match status" value="1"/>
</dbReference>
<dbReference type="EMBL" id="JAPFFF010000043">
    <property type="protein sequence ID" value="KAK8841047.1"/>
    <property type="molecule type" value="Genomic_DNA"/>
</dbReference>
<sequence>MFLYIAPEVSKSYQYTKACDAYAFAYIAYGIIANIAHSQIISQPKILIKISTKKKGQISSFQLIDSCWSDDHNERPTLEQIVHKLKTDSGFIPDLVEKEDFLDYVEFIDSYRSSFDSGKHIKVCNFLELHKSCSFQKAEIQKTEANAIIQKTEVSWHSQTIN</sequence>
<reference evidence="2 3" key="1">
    <citation type="submission" date="2024-04" db="EMBL/GenBank/DDBJ databases">
        <title>Tritrichomonas musculus Genome.</title>
        <authorList>
            <person name="Alves-Ferreira E."/>
            <person name="Grigg M."/>
            <person name="Lorenzi H."/>
            <person name="Galac M."/>
        </authorList>
    </citation>
    <scope>NUCLEOTIDE SEQUENCE [LARGE SCALE GENOMIC DNA]</scope>
    <source>
        <strain evidence="2 3">EAF2021</strain>
    </source>
</reference>
<dbReference type="InterPro" id="IPR011009">
    <property type="entry name" value="Kinase-like_dom_sf"/>
</dbReference>
<feature type="domain" description="Serine-threonine/tyrosine-protein kinase catalytic" evidence="1">
    <location>
        <begin position="4"/>
        <end position="85"/>
    </location>
</feature>
<organism evidence="2 3">
    <name type="scientific">Tritrichomonas musculus</name>
    <dbReference type="NCBI Taxonomy" id="1915356"/>
    <lineage>
        <taxon>Eukaryota</taxon>
        <taxon>Metamonada</taxon>
        <taxon>Parabasalia</taxon>
        <taxon>Tritrichomonadida</taxon>
        <taxon>Tritrichomonadidae</taxon>
        <taxon>Tritrichomonas</taxon>
    </lineage>
</organism>
<evidence type="ECO:0000259" key="1">
    <source>
        <dbReference type="Pfam" id="PF07714"/>
    </source>
</evidence>
<gene>
    <name evidence="2" type="ORF">M9Y10_027884</name>
</gene>
<evidence type="ECO:0000313" key="2">
    <source>
        <dbReference type="EMBL" id="KAK8841047.1"/>
    </source>
</evidence>
<protein>
    <recommendedName>
        <fullName evidence="1">Serine-threonine/tyrosine-protein kinase catalytic domain-containing protein</fullName>
    </recommendedName>
</protein>
<accession>A0ABR2H5K6</accession>
<keyword evidence="3" id="KW-1185">Reference proteome</keyword>
<comment type="caution">
    <text evidence="2">The sequence shown here is derived from an EMBL/GenBank/DDBJ whole genome shotgun (WGS) entry which is preliminary data.</text>
</comment>
<proteinExistence type="predicted"/>
<evidence type="ECO:0000313" key="3">
    <source>
        <dbReference type="Proteomes" id="UP001470230"/>
    </source>
</evidence>
<dbReference type="SUPFAM" id="SSF56112">
    <property type="entry name" value="Protein kinase-like (PK-like)"/>
    <property type="match status" value="1"/>
</dbReference>
<name>A0ABR2H5K6_9EUKA</name>